<comment type="subunit">
    <text evidence="2">Homodimer.</text>
</comment>
<keyword evidence="12" id="KW-1185">Reference proteome</keyword>
<dbReference type="GO" id="GO:0051903">
    <property type="term" value="F:S-(hydroxymethyl)glutathione dehydrogenase [NAD(P)+] activity"/>
    <property type="evidence" value="ECO:0007669"/>
    <property type="project" value="TreeGrafter"/>
</dbReference>
<dbReference type="EMBL" id="JABCRI010000021">
    <property type="protein sequence ID" value="KAF8380698.1"/>
    <property type="molecule type" value="Genomic_DNA"/>
</dbReference>
<evidence type="ECO:0000256" key="8">
    <source>
        <dbReference type="RuleBase" id="RU361277"/>
    </source>
</evidence>
<dbReference type="Gene3D" id="3.90.180.10">
    <property type="entry name" value="Medium-chain alcohol dehydrogenases, catalytic domain"/>
    <property type="match status" value="1"/>
</dbReference>
<proteinExistence type="inferred from homology"/>
<feature type="domain" description="Alcohol dehydrogenase-like N-terminal" evidence="10">
    <location>
        <begin position="35"/>
        <end position="162"/>
    </location>
</feature>
<evidence type="ECO:0000259" key="9">
    <source>
        <dbReference type="Pfam" id="PF00107"/>
    </source>
</evidence>
<dbReference type="InterPro" id="IPR013149">
    <property type="entry name" value="ADH-like_C"/>
</dbReference>
<comment type="caution">
    <text evidence="11">The sequence shown here is derived from an EMBL/GenBank/DDBJ whole genome shotgun (WGS) entry which is preliminary data.</text>
</comment>
<evidence type="ECO:0000256" key="2">
    <source>
        <dbReference type="ARBA" id="ARBA00011738"/>
    </source>
</evidence>
<dbReference type="InterPro" id="IPR013154">
    <property type="entry name" value="ADH-like_N"/>
</dbReference>
<dbReference type="InterPro" id="IPR036291">
    <property type="entry name" value="NAD(P)-bd_dom_sf"/>
</dbReference>
<evidence type="ECO:0000256" key="4">
    <source>
        <dbReference type="ARBA" id="ARBA00022833"/>
    </source>
</evidence>
<dbReference type="GO" id="GO:0046294">
    <property type="term" value="P:formaldehyde catabolic process"/>
    <property type="evidence" value="ECO:0007669"/>
    <property type="project" value="TreeGrafter"/>
</dbReference>
<evidence type="ECO:0000259" key="10">
    <source>
        <dbReference type="Pfam" id="PF08240"/>
    </source>
</evidence>
<dbReference type="Pfam" id="PF08240">
    <property type="entry name" value="ADH_N"/>
    <property type="match status" value="1"/>
</dbReference>
<evidence type="ECO:0000256" key="3">
    <source>
        <dbReference type="ARBA" id="ARBA00022723"/>
    </source>
</evidence>
<dbReference type="InterPro" id="IPR002328">
    <property type="entry name" value="ADH_Zn_CS"/>
</dbReference>
<evidence type="ECO:0000256" key="5">
    <source>
        <dbReference type="ARBA" id="ARBA00023002"/>
    </source>
</evidence>
<keyword evidence="4 8" id="KW-0862">Zinc</keyword>
<dbReference type="GO" id="GO:0008270">
    <property type="term" value="F:zinc ion binding"/>
    <property type="evidence" value="ECO:0007669"/>
    <property type="project" value="InterPro"/>
</dbReference>
<evidence type="ECO:0000256" key="7">
    <source>
        <dbReference type="ARBA" id="ARBA00060764"/>
    </source>
</evidence>
<dbReference type="PROSITE" id="PS00059">
    <property type="entry name" value="ADH_ZINC"/>
    <property type="match status" value="1"/>
</dbReference>
<feature type="domain" description="Alcohol dehydrogenase-like C-terminal" evidence="9">
    <location>
        <begin position="203"/>
        <end position="285"/>
    </location>
</feature>
<evidence type="ECO:0000256" key="6">
    <source>
        <dbReference type="ARBA" id="ARBA00023027"/>
    </source>
</evidence>
<dbReference type="GO" id="GO:0005829">
    <property type="term" value="C:cytosol"/>
    <property type="evidence" value="ECO:0007669"/>
    <property type="project" value="TreeGrafter"/>
</dbReference>
<dbReference type="OMA" id="ITWGVMA"/>
<dbReference type="FunFam" id="3.40.50.720:FF:000003">
    <property type="entry name" value="S-(hydroxymethyl)glutathione dehydrogenase"/>
    <property type="match status" value="1"/>
</dbReference>
<evidence type="ECO:0000313" key="11">
    <source>
        <dbReference type="EMBL" id="KAF8380698.1"/>
    </source>
</evidence>
<dbReference type="FunFam" id="3.90.180.10:FF:000067">
    <property type="entry name" value="alcohol dehydrogenase 1-like isoform X1"/>
    <property type="match status" value="1"/>
</dbReference>
<dbReference type="Proteomes" id="UP000655225">
    <property type="component" value="Unassembled WGS sequence"/>
</dbReference>
<dbReference type="SUPFAM" id="SSF51735">
    <property type="entry name" value="NAD(P)-binding Rossmann-fold domains"/>
    <property type="match status" value="1"/>
</dbReference>
<keyword evidence="3 8" id="KW-0479">Metal-binding</keyword>
<dbReference type="OrthoDB" id="417550at2759"/>
<dbReference type="PANTHER" id="PTHR43880">
    <property type="entry name" value="ALCOHOL DEHYDROGENASE"/>
    <property type="match status" value="1"/>
</dbReference>
<comment type="cofactor">
    <cofactor evidence="1 8">
        <name>Zn(2+)</name>
        <dbReference type="ChEBI" id="CHEBI:29105"/>
    </cofactor>
</comment>
<dbReference type="Gene3D" id="3.40.50.720">
    <property type="entry name" value="NAD(P)-binding Rossmann-like Domain"/>
    <property type="match status" value="1"/>
</dbReference>
<dbReference type="AlphaFoldDB" id="A0A835D538"/>
<sequence>MSKSSSLVITCKAAVCWGAGQPLMIEDIQVGAPKSSEVRVKMLRASLCHTDMQGWDGYPIALFPRILGHEGVGVIESVGEGVTELKEGDLIIPTYVGECQECENCRSGKTNICQKYPLPINGLMPDGSSRMSVRGQSIYHFFTCSTWSEYTVINVTYVVKLDSRVDLSHASLISCGFSTGFGATWKEASVGNGSSVAIFGLGAVGLGVVEGARIRGATKIIGVDINEIKKEKGKVFGMTDFINPGESDKSISDAIKKMTGGLGVDYSFECTGVAPLINEALEATTMELHLDALLTHEVQLDEINNVSEFLEQPNCLKIVIQMSKNVDS</sequence>
<keyword evidence="6" id="KW-0520">NAD</keyword>
<evidence type="ECO:0008006" key="13">
    <source>
        <dbReference type="Google" id="ProtNLM"/>
    </source>
</evidence>
<dbReference type="Pfam" id="PF00107">
    <property type="entry name" value="ADH_zinc_N"/>
    <property type="match status" value="1"/>
</dbReference>
<name>A0A835D538_TETSI</name>
<keyword evidence="5" id="KW-0560">Oxidoreductase</keyword>
<gene>
    <name evidence="11" type="ORF">HHK36_028188</name>
</gene>
<organism evidence="11 12">
    <name type="scientific">Tetracentron sinense</name>
    <name type="common">Spur-leaf</name>
    <dbReference type="NCBI Taxonomy" id="13715"/>
    <lineage>
        <taxon>Eukaryota</taxon>
        <taxon>Viridiplantae</taxon>
        <taxon>Streptophyta</taxon>
        <taxon>Embryophyta</taxon>
        <taxon>Tracheophyta</taxon>
        <taxon>Spermatophyta</taxon>
        <taxon>Magnoliopsida</taxon>
        <taxon>Trochodendrales</taxon>
        <taxon>Trochodendraceae</taxon>
        <taxon>Tetracentron</taxon>
    </lineage>
</organism>
<dbReference type="SUPFAM" id="SSF50129">
    <property type="entry name" value="GroES-like"/>
    <property type="match status" value="1"/>
</dbReference>
<protein>
    <recommendedName>
        <fullName evidence="13">Alcohol dehydrogenase</fullName>
    </recommendedName>
</protein>
<comment type="similarity">
    <text evidence="7">Belongs to the zinc-containing alcohol dehydrogenase family. Class-IV subfamily.</text>
</comment>
<dbReference type="PANTHER" id="PTHR43880:SF38">
    <property type="entry name" value="ALCOHOL DEHYDROGENASE-RELATED"/>
    <property type="match status" value="1"/>
</dbReference>
<evidence type="ECO:0000256" key="1">
    <source>
        <dbReference type="ARBA" id="ARBA00001947"/>
    </source>
</evidence>
<reference evidence="11 12" key="1">
    <citation type="submission" date="2020-04" db="EMBL/GenBank/DDBJ databases">
        <title>Plant Genome Project.</title>
        <authorList>
            <person name="Zhang R.-G."/>
        </authorList>
    </citation>
    <scope>NUCLEOTIDE SEQUENCE [LARGE SCALE GENOMIC DNA]</scope>
    <source>
        <strain evidence="11">YNK0</strain>
        <tissue evidence="11">Leaf</tissue>
    </source>
</reference>
<dbReference type="InterPro" id="IPR011032">
    <property type="entry name" value="GroES-like_sf"/>
</dbReference>
<accession>A0A835D538</accession>
<evidence type="ECO:0000313" key="12">
    <source>
        <dbReference type="Proteomes" id="UP000655225"/>
    </source>
</evidence>